<feature type="compositionally biased region" description="Basic and acidic residues" evidence="1">
    <location>
        <begin position="7"/>
        <end position="18"/>
    </location>
</feature>
<evidence type="ECO:0000313" key="3">
    <source>
        <dbReference type="Proteomes" id="UP000621500"/>
    </source>
</evidence>
<dbReference type="EMBL" id="BONX01000007">
    <property type="protein sequence ID" value="GIG94775.1"/>
    <property type="molecule type" value="Genomic_DNA"/>
</dbReference>
<feature type="region of interest" description="Disordered" evidence="1">
    <location>
        <begin position="1"/>
        <end position="73"/>
    </location>
</feature>
<feature type="compositionally biased region" description="Basic and acidic residues" evidence="1">
    <location>
        <begin position="31"/>
        <end position="49"/>
    </location>
</feature>
<feature type="compositionally biased region" description="Low complexity" evidence="1">
    <location>
        <begin position="342"/>
        <end position="366"/>
    </location>
</feature>
<evidence type="ECO:0008006" key="4">
    <source>
        <dbReference type="Google" id="ProtNLM"/>
    </source>
</evidence>
<gene>
    <name evidence="2" type="ORF">Pma05_13480</name>
</gene>
<keyword evidence="3" id="KW-1185">Reference proteome</keyword>
<feature type="region of interest" description="Disordered" evidence="1">
    <location>
        <begin position="127"/>
        <end position="223"/>
    </location>
</feature>
<protein>
    <recommendedName>
        <fullName evidence="4">Anti-sigma-D factor RsdA sigma factor binding region domain-containing protein</fullName>
    </recommendedName>
</protein>
<proteinExistence type="predicted"/>
<feature type="compositionally biased region" description="Low complexity" evidence="1">
    <location>
        <begin position="176"/>
        <end position="199"/>
    </location>
</feature>
<dbReference type="Proteomes" id="UP000621500">
    <property type="component" value="Unassembled WGS sequence"/>
</dbReference>
<name>A0ABQ4EJI0_9ACTN</name>
<reference evidence="2 3" key="1">
    <citation type="submission" date="2021-01" db="EMBL/GenBank/DDBJ databases">
        <title>Whole genome shotgun sequence of Plantactinospora mayteni NBRC 109088.</title>
        <authorList>
            <person name="Komaki H."/>
            <person name="Tamura T."/>
        </authorList>
    </citation>
    <scope>NUCLEOTIDE SEQUENCE [LARGE SCALE GENOMIC DNA]</scope>
    <source>
        <strain evidence="2 3">NBRC 109088</strain>
    </source>
</reference>
<evidence type="ECO:0000313" key="2">
    <source>
        <dbReference type="EMBL" id="GIG94775.1"/>
    </source>
</evidence>
<evidence type="ECO:0000256" key="1">
    <source>
        <dbReference type="SAM" id="MobiDB-lite"/>
    </source>
</evidence>
<dbReference type="RefSeq" id="WP_203856390.1">
    <property type="nucleotide sequence ID" value="NZ_BAAAZQ010000005.1"/>
</dbReference>
<sequence>MSTLRSGAERDDGTEARGDAVPGRDGTLTGRDGESGWDAERESARRSPDQPDQPNRPTDDLDPHLGPTADIDPAVVAADDLLLDTLGRAESAPGDDPLAGLLTAWRAELDDDLPAFDLAAALARTMPGQVGERDHAPPDPALGRTAAPFAGSRKPRADESEPVDPIEGSGPDGIRAPRPAVPGRRPRPCASASRSPAGRPGTGPSDSARDAFGRPDRSRPPLRPGRLVRRLVLSSVVGVVLTALLGLGVNHAGPTSPLWPVAAAVYPDRSAVRAAEHTIQLARDAVAERRYAEARAELDRAAVQVSEIRDRAEAGRLRTEVEWIRRGLPGSADRSEAPTGEPPTSVRPVPTTPAAGRTPAPARTPGDAAPPTARSGPAQPAPASPSDRQLLPLPLLPSLLPSGLPLLPSGGCVLLCPPD</sequence>
<comment type="caution">
    <text evidence="2">The sequence shown here is derived from an EMBL/GenBank/DDBJ whole genome shotgun (WGS) entry which is preliminary data.</text>
</comment>
<feature type="region of interest" description="Disordered" evidence="1">
    <location>
        <begin position="328"/>
        <end position="391"/>
    </location>
</feature>
<feature type="compositionally biased region" description="Basic and acidic residues" evidence="1">
    <location>
        <begin position="207"/>
        <end position="219"/>
    </location>
</feature>
<organism evidence="2 3">
    <name type="scientific">Plantactinospora mayteni</name>
    <dbReference type="NCBI Taxonomy" id="566021"/>
    <lineage>
        <taxon>Bacteria</taxon>
        <taxon>Bacillati</taxon>
        <taxon>Actinomycetota</taxon>
        <taxon>Actinomycetes</taxon>
        <taxon>Micromonosporales</taxon>
        <taxon>Micromonosporaceae</taxon>
        <taxon>Plantactinospora</taxon>
    </lineage>
</organism>
<accession>A0ABQ4EJI0</accession>